<reference evidence="11 12" key="1">
    <citation type="submission" date="2020-09" db="EMBL/GenBank/DDBJ databases">
        <title>Paenibacillus sp. CAU 1523 isolated from sand of Haeundae Beach.</title>
        <authorList>
            <person name="Kim W."/>
        </authorList>
    </citation>
    <scope>NUCLEOTIDE SEQUENCE [LARGE SCALE GENOMIC DNA]</scope>
    <source>
        <strain evidence="11 12">CAU 1523</strain>
    </source>
</reference>
<dbReference type="InterPro" id="IPR003594">
    <property type="entry name" value="HATPase_dom"/>
</dbReference>
<keyword evidence="4" id="KW-0808">Transferase</keyword>
<keyword evidence="12" id="KW-1185">Reference proteome</keyword>
<dbReference type="Proteomes" id="UP000634529">
    <property type="component" value="Unassembled WGS sequence"/>
</dbReference>
<dbReference type="Pfam" id="PF08448">
    <property type="entry name" value="PAS_4"/>
    <property type="match status" value="1"/>
</dbReference>
<dbReference type="SMART" id="SM00388">
    <property type="entry name" value="HisKA"/>
    <property type="match status" value="1"/>
</dbReference>
<dbReference type="InterPro" id="IPR036097">
    <property type="entry name" value="HisK_dim/P_sf"/>
</dbReference>
<evidence type="ECO:0000256" key="3">
    <source>
        <dbReference type="ARBA" id="ARBA00022553"/>
    </source>
</evidence>
<dbReference type="SUPFAM" id="SSF55785">
    <property type="entry name" value="PYP-like sensor domain (PAS domain)"/>
    <property type="match status" value="1"/>
</dbReference>
<evidence type="ECO:0000256" key="7">
    <source>
        <dbReference type="ARBA" id="ARBA00022840"/>
    </source>
</evidence>
<evidence type="ECO:0000313" key="11">
    <source>
        <dbReference type="EMBL" id="MBD8500559.1"/>
    </source>
</evidence>
<evidence type="ECO:0000256" key="5">
    <source>
        <dbReference type="ARBA" id="ARBA00022741"/>
    </source>
</evidence>
<dbReference type="Gene3D" id="1.10.287.130">
    <property type="match status" value="1"/>
</dbReference>
<proteinExistence type="predicted"/>
<feature type="transmembrane region" description="Helical" evidence="9">
    <location>
        <begin position="143"/>
        <end position="164"/>
    </location>
</feature>
<feature type="transmembrane region" description="Helical" evidence="9">
    <location>
        <begin position="113"/>
        <end position="131"/>
    </location>
</feature>
<dbReference type="PANTHER" id="PTHR43065">
    <property type="entry name" value="SENSOR HISTIDINE KINASE"/>
    <property type="match status" value="1"/>
</dbReference>
<dbReference type="Pfam" id="PF00512">
    <property type="entry name" value="HisKA"/>
    <property type="match status" value="1"/>
</dbReference>
<keyword evidence="9" id="KW-0472">Membrane</keyword>
<dbReference type="SMART" id="SM00387">
    <property type="entry name" value="HATPase_c"/>
    <property type="match status" value="1"/>
</dbReference>
<dbReference type="EMBL" id="JACYTN010000024">
    <property type="protein sequence ID" value="MBD8500559.1"/>
    <property type="molecule type" value="Genomic_DNA"/>
</dbReference>
<feature type="transmembrane region" description="Helical" evidence="9">
    <location>
        <begin position="16"/>
        <end position="33"/>
    </location>
</feature>
<keyword evidence="5" id="KW-0547">Nucleotide-binding</keyword>
<dbReference type="CDD" id="cd00082">
    <property type="entry name" value="HisKA"/>
    <property type="match status" value="1"/>
</dbReference>
<dbReference type="Pfam" id="PF02518">
    <property type="entry name" value="HATPase_c"/>
    <property type="match status" value="1"/>
</dbReference>
<dbReference type="InterPro" id="IPR035965">
    <property type="entry name" value="PAS-like_dom_sf"/>
</dbReference>
<feature type="domain" description="Histidine kinase" evidence="10">
    <location>
        <begin position="361"/>
        <end position="566"/>
    </location>
</feature>
<dbReference type="InterPro" id="IPR013656">
    <property type="entry name" value="PAS_4"/>
</dbReference>
<keyword evidence="3" id="KW-0597">Phosphoprotein</keyword>
<evidence type="ECO:0000256" key="6">
    <source>
        <dbReference type="ARBA" id="ARBA00022777"/>
    </source>
</evidence>
<feature type="transmembrane region" description="Helical" evidence="9">
    <location>
        <begin position="78"/>
        <end position="101"/>
    </location>
</feature>
<evidence type="ECO:0000256" key="8">
    <source>
        <dbReference type="ARBA" id="ARBA00023012"/>
    </source>
</evidence>
<dbReference type="EC" id="2.7.13.3" evidence="2"/>
<feature type="transmembrane region" description="Helical" evidence="9">
    <location>
        <begin position="45"/>
        <end position="66"/>
    </location>
</feature>
<dbReference type="PANTHER" id="PTHR43065:SF46">
    <property type="entry name" value="C4-DICARBOXYLATE TRANSPORT SENSOR PROTEIN DCTB"/>
    <property type="match status" value="1"/>
</dbReference>
<dbReference type="Gene3D" id="3.30.450.20">
    <property type="entry name" value="PAS domain"/>
    <property type="match status" value="1"/>
</dbReference>
<comment type="caution">
    <text evidence="11">The sequence shown here is derived from an EMBL/GenBank/DDBJ whole genome shotgun (WGS) entry which is preliminary data.</text>
</comment>
<evidence type="ECO:0000256" key="2">
    <source>
        <dbReference type="ARBA" id="ARBA00012438"/>
    </source>
</evidence>
<accession>A0ABR9B2G2</accession>
<keyword evidence="9" id="KW-1133">Transmembrane helix</keyword>
<keyword evidence="8" id="KW-0902">Two-component regulatory system</keyword>
<dbReference type="PRINTS" id="PR00344">
    <property type="entry name" value="BCTRLSENSOR"/>
</dbReference>
<comment type="catalytic activity">
    <reaction evidence="1">
        <text>ATP + protein L-histidine = ADP + protein N-phospho-L-histidine.</text>
        <dbReference type="EC" id="2.7.13.3"/>
    </reaction>
</comment>
<dbReference type="RefSeq" id="WP_192026841.1">
    <property type="nucleotide sequence ID" value="NZ_JACYTN010000024.1"/>
</dbReference>
<name>A0ABR9B2G2_9BACL</name>
<dbReference type="InterPro" id="IPR036890">
    <property type="entry name" value="HATPase_C_sf"/>
</dbReference>
<dbReference type="CDD" id="cd00075">
    <property type="entry name" value="HATPase"/>
    <property type="match status" value="1"/>
</dbReference>
<dbReference type="InterPro" id="IPR004358">
    <property type="entry name" value="Sig_transdc_His_kin-like_C"/>
</dbReference>
<keyword evidence="7" id="KW-0067">ATP-binding</keyword>
<dbReference type="InterPro" id="IPR003661">
    <property type="entry name" value="HisK_dim/P_dom"/>
</dbReference>
<dbReference type="PROSITE" id="PS50109">
    <property type="entry name" value="HIS_KIN"/>
    <property type="match status" value="1"/>
</dbReference>
<evidence type="ECO:0000256" key="4">
    <source>
        <dbReference type="ARBA" id="ARBA00022679"/>
    </source>
</evidence>
<evidence type="ECO:0000256" key="1">
    <source>
        <dbReference type="ARBA" id="ARBA00000085"/>
    </source>
</evidence>
<dbReference type="SUPFAM" id="SSF47384">
    <property type="entry name" value="Homodimeric domain of signal transducing histidine kinase"/>
    <property type="match status" value="1"/>
</dbReference>
<dbReference type="InterPro" id="IPR005467">
    <property type="entry name" value="His_kinase_dom"/>
</dbReference>
<dbReference type="SUPFAM" id="SSF55874">
    <property type="entry name" value="ATPase domain of HSP90 chaperone/DNA topoisomerase II/histidine kinase"/>
    <property type="match status" value="1"/>
</dbReference>
<evidence type="ECO:0000313" key="12">
    <source>
        <dbReference type="Proteomes" id="UP000634529"/>
    </source>
</evidence>
<sequence length="593" mass="68094">MFAAFKDTLYVAFKDTLLQVLIAYFPAFTYHICLMRPERIGRAHVYLFLFSALSLLFCMLFSFMYFPETNLPFDFRLIPFMVGFLYGGYRVGIMLTAMYIIVMLMMHAWHDHYIWWSDSLLYVAPLLFLMLNYFQQSSAPKRILMLMGVASLGMLLHFIIYSLSLWDHHIQMQTHILLFMGMYATVFLCASCAIIYMMEYVREKAFLQQGYQMVWRQYRQEAQKMHQLIDETPLAVLAVDANARITAVNQMMLRMLQQYNPLLTNVDIIGRCYYSFSEEYELLSKDDFMLGRVLSGEPPQSEVIQHFNRKYLVRTASMRNQESGEIVGAVGMAHDITELSQLRAEMGNMERLSLVGQMAASITHEIRNPMAVVRGFIQLMQRKSPEHLNDYYAIVMEELDRANMIINDFLSLAQNRIVEKEFMHLHDIISNISPLLWADANMRGQEIHLQLAEDVPELLINSKEMKQLLLNLARNAMESMEPKGVLTIQTRFHEGVVELIVRDNGLGIPVAVQERMFEPFYTTKAKGTGLGLPLCLSIVERHGGVISIDSEIGRGTTFIVSFQVEANAAYEKCISVVPSPSINDTSGETSRIS</sequence>
<evidence type="ECO:0000256" key="9">
    <source>
        <dbReference type="SAM" id="Phobius"/>
    </source>
</evidence>
<feature type="transmembrane region" description="Helical" evidence="9">
    <location>
        <begin position="176"/>
        <end position="198"/>
    </location>
</feature>
<organism evidence="11 12">
    <name type="scientific">Paenibacillus arenosi</name>
    <dbReference type="NCBI Taxonomy" id="2774142"/>
    <lineage>
        <taxon>Bacteria</taxon>
        <taxon>Bacillati</taxon>
        <taxon>Bacillota</taxon>
        <taxon>Bacilli</taxon>
        <taxon>Bacillales</taxon>
        <taxon>Paenibacillaceae</taxon>
        <taxon>Paenibacillus</taxon>
    </lineage>
</organism>
<evidence type="ECO:0000259" key="10">
    <source>
        <dbReference type="PROSITE" id="PS50109"/>
    </source>
</evidence>
<keyword evidence="6" id="KW-0418">Kinase</keyword>
<dbReference type="Gene3D" id="3.30.565.10">
    <property type="entry name" value="Histidine kinase-like ATPase, C-terminal domain"/>
    <property type="match status" value="1"/>
</dbReference>
<protein>
    <recommendedName>
        <fullName evidence="2">histidine kinase</fullName>
        <ecNumber evidence="2">2.7.13.3</ecNumber>
    </recommendedName>
</protein>
<keyword evidence="9" id="KW-0812">Transmembrane</keyword>
<gene>
    <name evidence="11" type="ORF">IFO66_19935</name>
</gene>